<protein>
    <submittedName>
        <fullName evidence="5">CalW</fullName>
    </submittedName>
</protein>
<dbReference type="NCBIfam" id="NF005490">
    <property type="entry name" value="PRK07103.1"/>
    <property type="match status" value="1"/>
</dbReference>
<dbReference type="PANTHER" id="PTHR11712">
    <property type="entry name" value="POLYKETIDE SYNTHASE-RELATED"/>
    <property type="match status" value="1"/>
</dbReference>
<dbReference type="PANTHER" id="PTHR11712:SF336">
    <property type="entry name" value="3-OXOACYL-[ACYL-CARRIER-PROTEIN] SYNTHASE, MITOCHONDRIAL"/>
    <property type="match status" value="1"/>
</dbReference>
<dbReference type="GO" id="GO:0006633">
    <property type="term" value="P:fatty acid biosynthetic process"/>
    <property type="evidence" value="ECO:0007669"/>
    <property type="project" value="TreeGrafter"/>
</dbReference>
<name>A0A068PBZ7_9BACT</name>
<evidence type="ECO:0000259" key="4">
    <source>
        <dbReference type="PROSITE" id="PS52004"/>
    </source>
</evidence>
<reference evidence="5" key="1">
    <citation type="journal article" date="2014" name="Nat. Chem. Biol.">
        <title>Calyculin biogenesis from a pyrophosphate protoxin produced by a sponge symbiont.</title>
        <authorList>
            <person name="Wakimoto T."/>
            <person name="Egami Y."/>
            <person name="Nakashima Y."/>
            <person name="Wakimoto Y."/>
            <person name="Mori T."/>
            <person name="Awakawa T."/>
            <person name="Ito T."/>
            <person name="Kenmoku H."/>
            <person name="Asakawa Y."/>
            <person name="Piel J."/>
            <person name="Abe I."/>
        </authorList>
    </citation>
    <scope>NUCLEOTIDE SEQUENCE</scope>
</reference>
<dbReference type="SMART" id="SM00825">
    <property type="entry name" value="PKS_KS"/>
    <property type="match status" value="1"/>
</dbReference>
<dbReference type="PROSITE" id="PS52004">
    <property type="entry name" value="KS3_2"/>
    <property type="match status" value="1"/>
</dbReference>
<dbReference type="InterPro" id="IPR000794">
    <property type="entry name" value="Beta-ketoacyl_synthase"/>
</dbReference>
<comment type="similarity">
    <text evidence="1 3">Belongs to the thiolase-like superfamily. Beta-ketoacyl-ACP synthases family.</text>
</comment>
<proteinExistence type="inferred from homology"/>
<dbReference type="GO" id="GO:0005829">
    <property type="term" value="C:cytosol"/>
    <property type="evidence" value="ECO:0007669"/>
    <property type="project" value="TreeGrafter"/>
</dbReference>
<dbReference type="Pfam" id="PF02801">
    <property type="entry name" value="Ketoacyl-synt_C"/>
    <property type="match status" value="1"/>
</dbReference>
<dbReference type="InterPro" id="IPR014031">
    <property type="entry name" value="Ketoacyl_synth_C"/>
</dbReference>
<evidence type="ECO:0000256" key="3">
    <source>
        <dbReference type="RuleBase" id="RU003694"/>
    </source>
</evidence>
<dbReference type="InterPro" id="IPR020841">
    <property type="entry name" value="PKS_Beta-ketoAc_synthase_dom"/>
</dbReference>
<dbReference type="InterPro" id="IPR016039">
    <property type="entry name" value="Thiolase-like"/>
</dbReference>
<sequence>MINSLPSELVLSGLGVTSAIGQGKTAFSAALMRGDHAFRVMQRHGRQRGDSAFLGAEIGDLSIPDTLSKRLLQAATFSGKLALVTLAEAWEEAHLEGVDPQRIGLVIGGSNVQQREQQQTQENYANRLHFLHPNYALNFLDSDLCGLCSEQFGVKGFAYTLGGASASGQAALIQAAEAVLANRVDVGIAMGAMMDLSFWECAGFRTLGAMGSDRYGQQPALACRPFDANRDGFIYGESCGVVVVEKAHSARERHLTPYAALAGWAMGMDGNRGPNPSLEGEIHVIQTALAQAGLTPLDIDYVNPHGTGSLIGDETERQAIAACGLGHAFINATKSITGHGLSSAGTVELIATLLQMRNARLHPSRNLETPIDPSLNWVREQALDHRMISALKLSLGFGGINTAVCISEL</sequence>
<keyword evidence="2 3" id="KW-0808">Transferase</keyword>
<dbReference type="Gene3D" id="3.40.47.10">
    <property type="match status" value="2"/>
</dbReference>
<evidence type="ECO:0000313" key="5">
    <source>
        <dbReference type="EMBL" id="BAP05575.1"/>
    </source>
</evidence>
<evidence type="ECO:0000256" key="1">
    <source>
        <dbReference type="ARBA" id="ARBA00008467"/>
    </source>
</evidence>
<organism evidence="5">
    <name type="scientific">uncultured Candidatus Entotheonella sp</name>
    <dbReference type="NCBI Taxonomy" id="312019"/>
    <lineage>
        <taxon>Bacteria</taxon>
        <taxon>Pseudomonadati</taxon>
        <taxon>Nitrospinota/Tectimicrobiota group</taxon>
        <taxon>Candidatus Tectimicrobiota</taxon>
        <taxon>Candidatus Entotheonellia</taxon>
        <taxon>Candidatus Entotheonellales</taxon>
        <taxon>Candidatus Entotheonellaceae</taxon>
        <taxon>Candidatus Entotheonella</taxon>
        <taxon>environmental samples</taxon>
    </lineage>
</organism>
<dbReference type="AlphaFoldDB" id="A0A068PBZ7"/>
<dbReference type="GO" id="GO:0004315">
    <property type="term" value="F:3-oxoacyl-[acyl-carrier-protein] synthase activity"/>
    <property type="evidence" value="ECO:0007669"/>
    <property type="project" value="TreeGrafter"/>
</dbReference>
<feature type="domain" description="Ketosynthase family 3 (KS3)" evidence="4">
    <location>
        <begin position="6"/>
        <end position="408"/>
    </location>
</feature>
<accession>A0A068PBZ7</accession>
<dbReference type="SUPFAM" id="SSF53901">
    <property type="entry name" value="Thiolase-like"/>
    <property type="match status" value="2"/>
</dbReference>
<dbReference type="EMBL" id="AB933566">
    <property type="protein sequence ID" value="BAP05575.1"/>
    <property type="molecule type" value="Genomic_DNA"/>
</dbReference>
<dbReference type="InterPro" id="IPR014030">
    <property type="entry name" value="Ketoacyl_synth_N"/>
</dbReference>
<gene>
    <name evidence="5" type="primary">calW</name>
</gene>
<dbReference type="CDD" id="cd00834">
    <property type="entry name" value="KAS_I_II"/>
    <property type="match status" value="1"/>
</dbReference>
<evidence type="ECO:0000256" key="2">
    <source>
        <dbReference type="ARBA" id="ARBA00022679"/>
    </source>
</evidence>
<dbReference type="Pfam" id="PF00109">
    <property type="entry name" value="ketoacyl-synt"/>
    <property type="match status" value="1"/>
</dbReference>